<organism evidence="3 4">
    <name type="scientific">Corynebacterium matruchotii ATCC 33806</name>
    <dbReference type="NCBI Taxonomy" id="566549"/>
    <lineage>
        <taxon>Bacteria</taxon>
        <taxon>Bacillati</taxon>
        <taxon>Actinomycetota</taxon>
        <taxon>Actinomycetes</taxon>
        <taxon>Mycobacteriales</taxon>
        <taxon>Corynebacteriaceae</taxon>
        <taxon>Corynebacterium</taxon>
    </lineage>
</organism>
<feature type="signal peptide" evidence="2">
    <location>
        <begin position="1"/>
        <end position="26"/>
    </location>
</feature>
<evidence type="ECO:0000256" key="2">
    <source>
        <dbReference type="SAM" id="SignalP"/>
    </source>
</evidence>
<reference evidence="3 4" key="1">
    <citation type="submission" date="2009-01" db="EMBL/GenBank/DDBJ databases">
        <authorList>
            <person name="Fulton L."/>
            <person name="Clifton S."/>
            <person name="Chinwalla A.T."/>
            <person name="Mitreva M."/>
            <person name="Sodergren E."/>
            <person name="Weinstock G."/>
            <person name="Clifton S."/>
            <person name="Dooling D.J."/>
            <person name="Fulton B."/>
            <person name="Minx P."/>
            <person name="Pepin K.H."/>
            <person name="Johnson M."/>
            <person name="Bhonagiri V."/>
            <person name="Nash W.E."/>
            <person name="Mardis E.R."/>
            <person name="Wilson R.K."/>
        </authorList>
    </citation>
    <scope>NUCLEOTIDE SEQUENCE [LARGE SCALE GENOMIC DNA]</scope>
    <source>
        <strain evidence="3 4">ATCC 33806</strain>
    </source>
</reference>
<dbReference type="RefSeq" id="WP_005520072.1">
    <property type="nucleotide sequence ID" value="NZ_EQ973328.1"/>
</dbReference>
<comment type="caution">
    <text evidence="3">The sequence shown here is derived from an EMBL/GenBank/DDBJ whole genome shotgun (WGS) entry which is preliminary data.</text>
</comment>
<proteinExistence type="predicted"/>
<dbReference type="EMBL" id="ACEB01000006">
    <property type="protein sequence ID" value="EEG27834.1"/>
    <property type="molecule type" value="Genomic_DNA"/>
</dbReference>
<feature type="chain" id="PRO_5002897606" evidence="2">
    <location>
        <begin position="27"/>
        <end position="221"/>
    </location>
</feature>
<sequence length="221" mass="24043">MKKYMFGIRSSLCALMLIPLLGGCSAEETQPTQPPASESEAATTAEAADASEKAVPGGNVKDGTRIDLTECTLRRQNSPEILPMAQLTPENEPALLGGFVADSTDHRRMIQFTIGNMPDDRDGTFTLWSAPEGKDRVYMRFDFKHLSIGDGIITPQYGSDDPAKNDEVKKIDKGKNGISSLGNTIVVYLVPEFGKYFTDKTVMEISNKTVVTQCKAPKSST</sequence>
<feature type="compositionally biased region" description="Low complexity" evidence="1">
    <location>
        <begin position="36"/>
        <end position="48"/>
    </location>
</feature>
<accession>C0E136</accession>
<name>C0E136_9CORY</name>
<dbReference type="GeneID" id="84573318"/>
<keyword evidence="2" id="KW-0732">Signal</keyword>
<dbReference type="PROSITE" id="PS51257">
    <property type="entry name" value="PROKAR_LIPOPROTEIN"/>
    <property type="match status" value="1"/>
</dbReference>
<dbReference type="Proteomes" id="UP000006247">
    <property type="component" value="Unassembled WGS sequence"/>
</dbReference>
<feature type="region of interest" description="Disordered" evidence="1">
    <location>
        <begin position="26"/>
        <end position="63"/>
    </location>
</feature>
<dbReference type="HOGENOM" id="CLU_1248894_0_0_11"/>
<dbReference type="AlphaFoldDB" id="C0E136"/>
<protein>
    <submittedName>
        <fullName evidence="3">Uncharacterized protein</fullName>
    </submittedName>
</protein>
<gene>
    <name evidence="3" type="ORF">CORMATOL_00686</name>
</gene>
<evidence type="ECO:0000313" key="3">
    <source>
        <dbReference type="EMBL" id="EEG27834.1"/>
    </source>
</evidence>
<evidence type="ECO:0000313" key="4">
    <source>
        <dbReference type="Proteomes" id="UP000006247"/>
    </source>
</evidence>
<evidence type="ECO:0000256" key="1">
    <source>
        <dbReference type="SAM" id="MobiDB-lite"/>
    </source>
</evidence>